<accession>A0ABU1A3U6</accession>
<evidence type="ECO:0000313" key="2">
    <source>
        <dbReference type="EMBL" id="MDQ7918377.1"/>
    </source>
</evidence>
<organism evidence="2 3">
    <name type="scientific">Mesonia profundi</name>
    <dbReference type="NCBI Taxonomy" id="3070998"/>
    <lineage>
        <taxon>Bacteria</taxon>
        <taxon>Pseudomonadati</taxon>
        <taxon>Bacteroidota</taxon>
        <taxon>Flavobacteriia</taxon>
        <taxon>Flavobacteriales</taxon>
        <taxon>Flavobacteriaceae</taxon>
        <taxon>Mesonia</taxon>
    </lineage>
</organism>
<evidence type="ECO:0008006" key="4">
    <source>
        <dbReference type="Google" id="ProtNLM"/>
    </source>
</evidence>
<gene>
    <name evidence="2" type="ORF">RBU60_12405</name>
</gene>
<comment type="caution">
    <text evidence="2">The sequence shown here is derived from an EMBL/GenBank/DDBJ whole genome shotgun (WGS) entry which is preliminary data.</text>
</comment>
<feature type="chain" id="PRO_5045291240" description="Bacterial surface antigen (D15) domain-containing protein" evidence="1">
    <location>
        <begin position="20"/>
        <end position="646"/>
    </location>
</feature>
<dbReference type="Gene3D" id="3.10.20.310">
    <property type="entry name" value="membrane protein fhac"/>
    <property type="match status" value="1"/>
</dbReference>
<dbReference type="Proteomes" id="UP001230915">
    <property type="component" value="Unassembled WGS sequence"/>
</dbReference>
<name>A0ABU1A3U6_9FLAO</name>
<dbReference type="RefSeq" id="WP_308865372.1">
    <property type="nucleotide sequence ID" value="NZ_JAVHUL010000040.1"/>
</dbReference>
<evidence type="ECO:0000313" key="3">
    <source>
        <dbReference type="Proteomes" id="UP001230915"/>
    </source>
</evidence>
<sequence length="646" mass="74878">MKKLILILLTLALGMKSYAQDKKTVGDSIAQDSVVQKIRVQDSLILYQNIKNYSKKRKFTKMVHKWIFRHTKRKSRNEEDQQNLPDYIPHAGKVIRNIVIRSHDPFGYSPNDTMPDPRNWFEKTGNNIHVKTNDGTVKKFILFNEGETIDTLLIQETARLLRKQNYIRKVRIIPKPIEGSKDSLDLVVEVLDSWSLIPKGSFSGTRTKLGLRERNFAGTGHRVSMKYSKRLSDGSTGFETVYTVPNIQNTFIDITGKYAFDLNQYYDHFVAINREFYSPLARWAGGAFIQERFLGRPFPKDSSVYTNQDFKYLYQNYWGAYAFPLLKGNSEEERTTNLVVGLRSFFLNYSEGPAVAYDSIRYFSDERFYLASVGISSRQFVKDHYIFRDGETEDVPIGTLFSLTAGVQRKNHKNRLYSGLRASYGDYSNWGFLSANLELGTFFNGSRTEQTTLSLKGNYFSNLLDLGRGWKMRQFVKPQLVLGFNRLDSEIDRIGLNENPYFKGVNSYGYLNYGRRYKYIDYDNGNIHGFESLANGTRKYMVDLQTQFYSPWNFWGFRFNPFVHASFGVLEGYDNSYANNEIFSSFGAGIIIRNDYLVFDSFQISFSYYPTMPGEGNNIINTNSFRREDFGFQDFRLGEPQQVIFE</sequence>
<feature type="signal peptide" evidence="1">
    <location>
        <begin position="1"/>
        <end position="19"/>
    </location>
</feature>
<reference evidence="2 3" key="1">
    <citation type="submission" date="2023-08" db="EMBL/GenBank/DDBJ databases">
        <title>Mesonia sp. MT50, isolated from deep-sea sediment of the Mariana Trench.</title>
        <authorList>
            <person name="Fu H."/>
        </authorList>
    </citation>
    <scope>NUCLEOTIDE SEQUENCE [LARGE SCALE GENOMIC DNA]</scope>
    <source>
        <strain evidence="2 3">MT50</strain>
    </source>
</reference>
<proteinExistence type="predicted"/>
<protein>
    <recommendedName>
        <fullName evidence="4">Bacterial surface antigen (D15) domain-containing protein</fullName>
    </recommendedName>
</protein>
<dbReference type="EMBL" id="JAVHUL010000040">
    <property type="protein sequence ID" value="MDQ7918377.1"/>
    <property type="molecule type" value="Genomic_DNA"/>
</dbReference>
<keyword evidence="3" id="KW-1185">Reference proteome</keyword>
<keyword evidence="1" id="KW-0732">Signal</keyword>
<evidence type="ECO:0000256" key="1">
    <source>
        <dbReference type="SAM" id="SignalP"/>
    </source>
</evidence>